<dbReference type="Proteomes" id="UP000784294">
    <property type="component" value="Unassembled WGS sequence"/>
</dbReference>
<protein>
    <recommendedName>
        <fullName evidence="5">Secreted protein</fullName>
    </recommendedName>
</protein>
<reference evidence="3" key="1">
    <citation type="submission" date="2018-11" db="EMBL/GenBank/DDBJ databases">
        <authorList>
            <consortium name="Pathogen Informatics"/>
        </authorList>
    </citation>
    <scope>NUCLEOTIDE SEQUENCE</scope>
</reference>
<evidence type="ECO:0000256" key="2">
    <source>
        <dbReference type="SAM" id="SignalP"/>
    </source>
</evidence>
<name>A0A448WKY6_9PLAT</name>
<evidence type="ECO:0000313" key="3">
    <source>
        <dbReference type="EMBL" id="VEL14312.1"/>
    </source>
</evidence>
<evidence type="ECO:0008006" key="5">
    <source>
        <dbReference type="Google" id="ProtNLM"/>
    </source>
</evidence>
<feature type="region of interest" description="Disordered" evidence="1">
    <location>
        <begin position="34"/>
        <end position="86"/>
    </location>
</feature>
<sequence>MHLCGHPRMQSTVTKLFLLIFISLSSFKRSTTASGRNAKAAFKRQTDRPPSRQHANKRKRLGHFGPTNQKAEPSSRSRLKEAENMSENEAGKCTVSIFKFFFCTYNFMLVWDINKTSSHHPRPHKPIKMNRKCNFPKN</sequence>
<keyword evidence="2" id="KW-0732">Signal</keyword>
<dbReference type="EMBL" id="CAAALY010020733">
    <property type="protein sequence ID" value="VEL14312.1"/>
    <property type="molecule type" value="Genomic_DNA"/>
</dbReference>
<feature type="signal peptide" evidence="2">
    <location>
        <begin position="1"/>
        <end position="33"/>
    </location>
</feature>
<proteinExistence type="predicted"/>
<keyword evidence="4" id="KW-1185">Reference proteome</keyword>
<evidence type="ECO:0000313" key="4">
    <source>
        <dbReference type="Proteomes" id="UP000784294"/>
    </source>
</evidence>
<organism evidence="3 4">
    <name type="scientific">Protopolystoma xenopodis</name>
    <dbReference type="NCBI Taxonomy" id="117903"/>
    <lineage>
        <taxon>Eukaryota</taxon>
        <taxon>Metazoa</taxon>
        <taxon>Spiralia</taxon>
        <taxon>Lophotrochozoa</taxon>
        <taxon>Platyhelminthes</taxon>
        <taxon>Monogenea</taxon>
        <taxon>Polyopisthocotylea</taxon>
        <taxon>Polystomatidea</taxon>
        <taxon>Polystomatidae</taxon>
        <taxon>Protopolystoma</taxon>
    </lineage>
</organism>
<feature type="compositionally biased region" description="Basic residues" evidence="1">
    <location>
        <begin position="117"/>
        <end position="131"/>
    </location>
</feature>
<comment type="caution">
    <text evidence="3">The sequence shown here is derived from an EMBL/GenBank/DDBJ whole genome shotgun (WGS) entry which is preliminary data.</text>
</comment>
<feature type="region of interest" description="Disordered" evidence="1">
    <location>
        <begin position="117"/>
        <end position="138"/>
    </location>
</feature>
<feature type="compositionally biased region" description="Basic and acidic residues" evidence="1">
    <location>
        <begin position="73"/>
        <end position="83"/>
    </location>
</feature>
<dbReference type="AlphaFoldDB" id="A0A448WKY6"/>
<gene>
    <name evidence="3" type="ORF">PXEA_LOCUS7752</name>
</gene>
<evidence type="ECO:0000256" key="1">
    <source>
        <dbReference type="SAM" id="MobiDB-lite"/>
    </source>
</evidence>
<accession>A0A448WKY6</accession>
<feature type="chain" id="PRO_5018968489" description="Secreted protein" evidence="2">
    <location>
        <begin position="34"/>
        <end position="138"/>
    </location>
</feature>